<reference evidence="1 2" key="2">
    <citation type="submission" date="2014-03" db="EMBL/GenBank/DDBJ databases">
        <authorList>
            <person name="Baltrus D."/>
            <person name="Dougherty K."/>
        </authorList>
    </citation>
    <scope>NUCLEOTIDE SEQUENCE</scope>
    <source>
        <strain evidence="1 2">28a24</strain>
    </source>
</reference>
<gene>
    <name evidence="1" type="ORF">CH92_05680</name>
</gene>
<dbReference type="RefSeq" id="WP_025240788.1">
    <property type="nucleotide sequence ID" value="NZ_CP007441.1"/>
</dbReference>
<dbReference type="NCBIfam" id="NF033832">
    <property type="entry name" value="sce7726_fam"/>
    <property type="match status" value="1"/>
</dbReference>
<name>W8R8F3_STUST</name>
<dbReference type="AlphaFoldDB" id="W8R8F3"/>
<proteinExistence type="predicted"/>
<evidence type="ECO:0000313" key="1">
    <source>
        <dbReference type="EMBL" id="AHL74612.1"/>
    </source>
</evidence>
<evidence type="ECO:0008006" key="3">
    <source>
        <dbReference type="Google" id="ProtNLM"/>
    </source>
</evidence>
<dbReference type="EMBL" id="CP007441">
    <property type="protein sequence ID" value="AHL74612.1"/>
    <property type="molecule type" value="Genomic_DNA"/>
</dbReference>
<dbReference type="Proteomes" id="UP000019522">
    <property type="component" value="Chromosome"/>
</dbReference>
<accession>W8R8F3</accession>
<protein>
    <recommendedName>
        <fullName evidence="3">Sce7726 family protein</fullName>
    </recommendedName>
</protein>
<organism evidence="1 2">
    <name type="scientific">Stutzerimonas stutzeri</name>
    <name type="common">Pseudomonas stutzeri</name>
    <dbReference type="NCBI Taxonomy" id="316"/>
    <lineage>
        <taxon>Bacteria</taxon>
        <taxon>Pseudomonadati</taxon>
        <taxon>Pseudomonadota</taxon>
        <taxon>Gammaproteobacteria</taxon>
        <taxon>Pseudomonadales</taxon>
        <taxon>Pseudomonadaceae</taxon>
        <taxon>Stutzerimonas</taxon>
    </lineage>
</organism>
<dbReference type="OrthoDB" id="5020258at2"/>
<reference evidence="2" key="1">
    <citation type="journal article" date="2014" name="Genome Announc.">
        <title>Complete Genome Sequence of the Highly Transformable Pseudomonas stutzeri Strain 28a24.</title>
        <authorList>
            <person name="Smith B.A."/>
            <person name="Dougherty K.M."/>
            <person name="Baltrus D.A."/>
        </authorList>
    </citation>
    <scope>NUCLEOTIDE SEQUENCE [LARGE SCALE GENOMIC DNA]</scope>
    <source>
        <strain evidence="2">28a24</strain>
    </source>
</reference>
<evidence type="ECO:0000313" key="2">
    <source>
        <dbReference type="Proteomes" id="UP000019522"/>
    </source>
</evidence>
<dbReference type="KEGG" id="pstt:CH92_05680"/>
<dbReference type="InterPro" id="IPR047729">
    <property type="entry name" value="Sce7726-like"/>
</dbReference>
<sequence>MKELDIKRLLVQKLAQEGSTNALASEFPFDFGRRRADLISIADDKLSGYEIKSYFDKLTNLAVQLKSYISVFDYVYVVCDERHLSKVREIAPSKVGIYIAHDRSLVLKRKAKINNRLNKLVMLDVMPSPFLKQCFKLSAKSKFELCQKISAVSKEKEIRRVLLHYINLRYATQTKLFHNDTSDLVTLDDVFSLFSAPPRNLE</sequence>